<dbReference type="SUPFAM" id="SSF51322">
    <property type="entry name" value="Cyanovirin-N"/>
    <property type="match status" value="1"/>
</dbReference>
<dbReference type="AlphaFoldDB" id="A0A1Y2EBY9"/>
<dbReference type="SMART" id="SM01111">
    <property type="entry name" value="CVNH"/>
    <property type="match status" value="1"/>
</dbReference>
<dbReference type="InParanoid" id="A0A1Y2EBY9"/>
<dbReference type="GeneID" id="63774322"/>
<sequence>MIAINTLMLLASTLITTPLAAMKARDGDPTAFTETCSGLRLMWPGEANTVLEGNCSQTGTGAKPCTYVFLDSCYAVDDRGQITPRMWGGGFINKCNDCELTDGSSCLSCNCTNKEGKWAIARTDLTQTVRNDDGYLWCLDVKGNTCPQ</sequence>
<dbReference type="Proteomes" id="UP000193689">
    <property type="component" value="Unassembled WGS sequence"/>
</dbReference>
<dbReference type="Gene3D" id="2.30.60.10">
    <property type="entry name" value="Cyanovirin-N"/>
    <property type="match status" value="1"/>
</dbReference>
<dbReference type="RefSeq" id="XP_040719377.1">
    <property type="nucleotide sequence ID" value="XM_040858110.1"/>
</dbReference>
<protein>
    <recommendedName>
        <fullName evidence="2">Cyanovirin-N domain-containing protein</fullName>
    </recommendedName>
</protein>
<evidence type="ECO:0000259" key="2">
    <source>
        <dbReference type="SMART" id="SM01111"/>
    </source>
</evidence>
<feature type="chain" id="PRO_5013005617" description="Cyanovirin-N domain-containing protein" evidence="1">
    <location>
        <begin position="22"/>
        <end position="148"/>
    </location>
</feature>
<keyword evidence="1" id="KW-0732">Signal</keyword>
<dbReference type="InterPro" id="IPR036673">
    <property type="entry name" value="Cyanovirin-N_sf"/>
</dbReference>
<reference evidence="3 4" key="1">
    <citation type="submission" date="2016-07" db="EMBL/GenBank/DDBJ databases">
        <title>Pervasive Adenine N6-methylation of Active Genes in Fungi.</title>
        <authorList>
            <consortium name="DOE Joint Genome Institute"/>
            <person name="Mondo S.J."/>
            <person name="Dannebaum R.O."/>
            <person name="Kuo R.C."/>
            <person name="Labutti K."/>
            <person name="Haridas S."/>
            <person name="Kuo A."/>
            <person name="Salamov A."/>
            <person name="Ahrendt S.R."/>
            <person name="Lipzen A."/>
            <person name="Sullivan W."/>
            <person name="Andreopoulos W.B."/>
            <person name="Clum A."/>
            <person name="Lindquist E."/>
            <person name="Daum C."/>
            <person name="Ramamoorthy G.K."/>
            <person name="Gryganskyi A."/>
            <person name="Culley D."/>
            <person name="Magnuson J.K."/>
            <person name="James T.Y."/>
            <person name="O'Malley M.A."/>
            <person name="Stajich J.E."/>
            <person name="Spatafora J.W."/>
            <person name="Visel A."/>
            <person name="Grigoriev I.V."/>
        </authorList>
    </citation>
    <scope>NUCLEOTIDE SEQUENCE [LARGE SCALE GENOMIC DNA]</scope>
    <source>
        <strain evidence="3 4">CBS 129021</strain>
    </source>
</reference>
<gene>
    <name evidence="3" type="ORF">BCR38DRAFT_406957</name>
</gene>
<keyword evidence="4" id="KW-1185">Reference proteome</keyword>
<proteinExistence type="predicted"/>
<feature type="domain" description="Cyanovirin-N" evidence="2">
    <location>
        <begin position="31"/>
        <end position="138"/>
    </location>
</feature>
<dbReference type="EMBL" id="MCFJ01000003">
    <property type="protein sequence ID" value="ORY69090.1"/>
    <property type="molecule type" value="Genomic_DNA"/>
</dbReference>
<evidence type="ECO:0000256" key="1">
    <source>
        <dbReference type="SAM" id="SignalP"/>
    </source>
</evidence>
<dbReference type="InterPro" id="IPR011058">
    <property type="entry name" value="Cyanovirin-N"/>
</dbReference>
<evidence type="ECO:0000313" key="4">
    <source>
        <dbReference type="Proteomes" id="UP000193689"/>
    </source>
</evidence>
<name>A0A1Y2EBY9_9PEZI</name>
<evidence type="ECO:0000313" key="3">
    <source>
        <dbReference type="EMBL" id="ORY69090.1"/>
    </source>
</evidence>
<organism evidence="3 4">
    <name type="scientific">Pseudomassariella vexata</name>
    <dbReference type="NCBI Taxonomy" id="1141098"/>
    <lineage>
        <taxon>Eukaryota</taxon>
        <taxon>Fungi</taxon>
        <taxon>Dikarya</taxon>
        <taxon>Ascomycota</taxon>
        <taxon>Pezizomycotina</taxon>
        <taxon>Sordariomycetes</taxon>
        <taxon>Xylariomycetidae</taxon>
        <taxon>Amphisphaeriales</taxon>
        <taxon>Pseudomassariaceae</taxon>
        <taxon>Pseudomassariella</taxon>
    </lineage>
</organism>
<comment type="caution">
    <text evidence="3">The sequence shown here is derived from an EMBL/GenBank/DDBJ whole genome shotgun (WGS) entry which is preliminary data.</text>
</comment>
<accession>A0A1Y2EBY9</accession>
<feature type="signal peptide" evidence="1">
    <location>
        <begin position="1"/>
        <end position="21"/>
    </location>
</feature>
<dbReference type="Pfam" id="PF08881">
    <property type="entry name" value="CVNH"/>
    <property type="match status" value="1"/>
</dbReference>